<evidence type="ECO:0000256" key="2">
    <source>
        <dbReference type="ARBA" id="ARBA00023125"/>
    </source>
</evidence>
<protein>
    <submittedName>
        <fullName evidence="5">Helix-turn-helix transcriptional regulator</fullName>
    </submittedName>
</protein>
<keyword evidence="1" id="KW-0805">Transcription regulation</keyword>
<dbReference type="CDD" id="cd06170">
    <property type="entry name" value="LuxR_C_like"/>
    <property type="match status" value="1"/>
</dbReference>
<dbReference type="InterPro" id="IPR016032">
    <property type="entry name" value="Sig_transdc_resp-reg_C-effctor"/>
</dbReference>
<keyword evidence="3" id="KW-0804">Transcription</keyword>
<dbReference type="InterPro" id="IPR000792">
    <property type="entry name" value="Tscrpt_reg_LuxR_C"/>
</dbReference>
<dbReference type="Gene3D" id="1.10.10.10">
    <property type="entry name" value="Winged helix-like DNA-binding domain superfamily/Winged helix DNA-binding domain"/>
    <property type="match status" value="1"/>
</dbReference>
<keyword evidence="2" id="KW-0238">DNA-binding</keyword>
<accession>A0ABV1YIA8</accession>
<evidence type="ECO:0000313" key="5">
    <source>
        <dbReference type="EMBL" id="MER8934912.1"/>
    </source>
</evidence>
<proteinExistence type="predicted"/>
<dbReference type="InterPro" id="IPR036388">
    <property type="entry name" value="WH-like_DNA-bd_sf"/>
</dbReference>
<dbReference type="SMART" id="SM00421">
    <property type="entry name" value="HTH_LUXR"/>
    <property type="match status" value="1"/>
</dbReference>
<dbReference type="PRINTS" id="PR00038">
    <property type="entry name" value="HTHLUXR"/>
</dbReference>
<dbReference type="PANTHER" id="PTHR44688">
    <property type="entry name" value="DNA-BINDING TRANSCRIPTIONAL ACTIVATOR DEVR_DOSR"/>
    <property type="match status" value="1"/>
</dbReference>
<dbReference type="PANTHER" id="PTHR44688:SF16">
    <property type="entry name" value="DNA-BINDING TRANSCRIPTIONAL ACTIVATOR DEVR_DOSR"/>
    <property type="match status" value="1"/>
</dbReference>
<dbReference type="RefSeq" id="WP_287271856.1">
    <property type="nucleotide sequence ID" value="NZ_JAMYMY010000028.1"/>
</dbReference>
<evidence type="ECO:0000313" key="6">
    <source>
        <dbReference type="Proteomes" id="UP001464387"/>
    </source>
</evidence>
<evidence type="ECO:0000256" key="1">
    <source>
        <dbReference type="ARBA" id="ARBA00023015"/>
    </source>
</evidence>
<sequence length="400" mass="42712">MLDSDRQPARAGMTGDMTGRSYPAERISELIGRIYDCVLDPARWQSVVESIRTELDFCYAVLGVYPLPGGEVTLGVATGIDSVKLGELPAYGQDLVDLWGGDTKVKQYPLEEPIAQSQAVPDAALVASRYFLEWAQPQGVVDAVAIGLERNARMVSTLSFGRHETAGIVGSAELDALRLLAPHFRRAIAIGQLLEQQSIAAANVSSVLDGLSVGVVLVDELMTLVHANPVAEAMLARKDPIKVSNGRLVVSDASPAISSAIEDAVAQAAGNEAALGRRGGTGFPTRGLSGEPRIIHVLPLKRRESRPGLFRRAIAALFVAPVDRPISLPFDAFAALYGLTPAEVRIVELIVAGRTQREIAKALGLASATVKTHLLHVFEKTDVRRQVDLVRLVASLASPL</sequence>
<comment type="caution">
    <text evidence="5">The sequence shown here is derived from an EMBL/GenBank/DDBJ whole genome shotgun (WGS) entry which is preliminary data.</text>
</comment>
<evidence type="ECO:0000256" key="3">
    <source>
        <dbReference type="ARBA" id="ARBA00023163"/>
    </source>
</evidence>
<gene>
    <name evidence="5" type="ORF">NKI33_18275</name>
</gene>
<reference evidence="5 6" key="1">
    <citation type="journal article" date="2024" name="Proc. Natl. Acad. Sci. U.S.A.">
        <title>The evolutionary genomics of adaptation to stress in wild rhizobium bacteria.</title>
        <authorList>
            <person name="Kehlet-Delgado H."/>
            <person name="Montoya A.P."/>
            <person name="Jensen K.T."/>
            <person name="Wendlandt C.E."/>
            <person name="Dexheimer C."/>
            <person name="Roberts M."/>
            <person name="Torres Martinez L."/>
            <person name="Friesen M.L."/>
            <person name="Griffitts J.S."/>
            <person name="Porter S.S."/>
        </authorList>
    </citation>
    <scope>NUCLEOTIDE SEQUENCE [LARGE SCALE GENOMIC DNA]</scope>
    <source>
        <strain evidence="5 6">M0729</strain>
    </source>
</reference>
<feature type="domain" description="HTH luxR-type" evidence="4">
    <location>
        <begin position="332"/>
        <end position="397"/>
    </location>
</feature>
<evidence type="ECO:0000259" key="4">
    <source>
        <dbReference type="PROSITE" id="PS50043"/>
    </source>
</evidence>
<dbReference type="Pfam" id="PF00196">
    <property type="entry name" value="GerE"/>
    <property type="match status" value="1"/>
</dbReference>
<dbReference type="SUPFAM" id="SSF46894">
    <property type="entry name" value="C-terminal effector domain of the bipartite response regulators"/>
    <property type="match status" value="1"/>
</dbReference>
<dbReference type="EMBL" id="JAMYPJ010000025">
    <property type="protein sequence ID" value="MER8934912.1"/>
    <property type="molecule type" value="Genomic_DNA"/>
</dbReference>
<name>A0ABV1YIA8_9HYPH</name>
<dbReference type="Proteomes" id="UP001464387">
    <property type="component" value="Unassembled WGS sequence"/>
</dbReference>
<organism evidence="5 6">
    <name type="scientific">Mesorhizobium opportunistum</name>
    <dbReference type="NCBI Taxonomy" id="593909"/>
    <lineage>
        <taxon>Bacteria</taxon>
        <taxon>Pseudomonadati</taxon>
        <taxon>Pseudomonadota</taxon>
        <taxon>Alphaproteobacteria</taxon>
        <taxon>Hyphomicrobiales</taxon>
        <taxon>Phyllobacteriaceae</taxon>
        <taxon>Mesorhizobium</taxon>
    </lineage>
</organism>
<dbReference type="PROSITE" id="PS50043">
    <property type="entry name" value="HTH_LUXR_2"/>
    <property type="match status" value="1"/>
</dbReference>
<keyword evidence="6" id="KW-1185">Reference proteome</keyword>